<dbReference type="RefSeq" id="WP_197453074.1">
    <property type="nucleotide sequence ID" value="NZ_JBLWVY010000023.1"/>
</dbReference>
<gene>
    <name evidence="2" type="ORF">Mal33_13900</name>
</gene>
<organism evidence="2 3">
    <name type="scientific">Rosistilla oblonga</name>
    <dbReference type="NCBI Taxonomy" id="2527990"/>
    <lineage>
        <taxon>Bacteria</taxon>
        <taxon>Pseudomonadati</taxon>
        <taxon>Planctomycetota</taxon>
        <taxon>Planctomycetia</taxon>
        <taxon>Pirellulales</taxon>
        <taxon>Pirellulaceae</taxon>
        <taxon>Rosistilla</taxon>
    </lineage>
</organism>
<dbReference type="Proteomes" id="UP000316770">
    <property type="component" value="Chromosome"/>
</dbReference>
<protein>
    <submittedName>
        <fullName evidence="2">Uncharacterized protein</fullName>
    </submittedName>
</protein>
<evidence type="ECO:0000256" key="1">
    <source>
        <dbReference type="SAM" id="MobiDB-lite"/>
    </source>
</evidence>
<accession>A0A518IQP6</accession>
<dbReference type="AlphaFoldDB" id="A0A518IQP6"/>
<keyword evidence="3" id="KW-1185">Reference proteome</keyword>
<sequence length="80" mass="8594">MRNIDPNATSDETVQFIVELANGQTIRAHAGPSGLPVILCDDLPADLPAFTERCPPTAGQFAPHWDSGVDESHRLQKAGK</sequence>
<dbReference type="EMBL" id="CP036318">
    <property type="protein sequence ID" value="QDV55417.1"/>
    <property type="molecule type" value="Genomic_DNA"/>
</dbReference>
<reference evidence="2 3" key="1">
    <citation type="submission" date="2019-02" db="EMBL/GenBank/DDBJ databases">
        <title>Deep-cultivation of Planctomycetes and their phenomic and genomic characterization uncovers novel biology.</title>
        <authorList>
            <person name="Wiegand S."/>
            <person name="Jogler M."/>
            <person name="Boedeker C."/>
            <person name="Pinto D."/>
            <person name="Vollmers J."/>
            <person name="Rivas-Marin E."/>
            <person name="Kohn T."/>
            <person name="Peeters S.H."/>
            <person name="Heuer A."/>
            <person name="Rast P."/>
            <person name="Oberbeckmann S."/>
            <person name="Bunk B."/>
            <person name="Jeske O."/>
            <person name="Meyerdierks A."/>
            <person name="Storesund J.E."/>
            <person name="Kallscheuer N."/>
            <person name="Luecker S."/>
            <person name="Lage O.M."/>
            <person name="Pohl T."/>
            <person name="Merkel B.J."/>
            <person name="Hornburger P."/>
            <person name="Mueller R.-W."/>
            <person name="Bruemmer F."/>
            <person name="Labrenz M."/>
            <person name="Spormann A.M."/>
            <person name="Op den Camp H."/>
            <person name="Overmann J."/>
            <person name="Amann R."/>
            <person name="Jetten M.S.M."/>
            <person name="Mascher T."/>
            <person name="Medema M.H."/>
            <person name="Devos D.P."/>
            <person name="Kaster A.-K."/>
            <person name="Ovreas L."/>
            <person name="Rohde M."/>
            <person name="Galperin M.Y."/>
            <person name="Jogler C."/>
        </authorList>
    </citation>
    <scope>NUCLEOTIDE SEQUENCE [LARGE SCALE GENOMIC DNA]</scope>
    <source>
        <strain evidence="2 3">Mal33</strain>
    </source>
</reference>
<feature type="region of interest" description="Disordered" evidence="1">
    <location>
        <begin position="61"/>
        <end position="80"/>
    </location>
</feature>
<evidence type="ECO:0000313" key="3">
    <source>
        <dbReference type="Proteomes" id="UP000316770"/>
    </source>
</evidence>
<evidence type="ECO:0000313" key="2">
    <source>
        <dbReference type="EMBL" id="QDV55417.1"/>
    </source>
</evidence>
<name>A0A518IQP6_9BACT</name>
<proteinExistence type="predicted"/>